<comment type="caution">
    <text evidence="15">Lacks conserved residue(s) required for the propagation of feature annotation.</text>
</comment>
<evidence type="ECO:0000313" key="20">
    <source>
        <dbReference type="EMBL" id="KAK3372992.1"/>
    </source>
</evidence>
<evidence type="ECO:0000256" key="13">
    <source>
        <dbReference type="ARBA" id="ARBA00023180"/>
    </source>
</evidence>
<reference evidence="20" key="1">
    <citation type="journal article" date="2023" name="Mol. Phylogenet. Evol.">
        <title>Genome-scale phylogeny and comparative genomics of the fungal order Sordariales.</title>
        <authorList>
            <person name="Hensen N."/>
            <person name="Bonometti L."/>
            <person name="Westerberg I."/>
            <person name="Brannstrom I.O."/>
            <person name="Guillou S."/>
            <person name="Cros-Aarteil S."/>
            <person name="Calhoun S."/>
            <person name="Haridas S."/>
            <person name="Kuo A."/>
            <person name="Mondo S."/>
            <person name="Pangilinan J."/>
            <person name="Riley R."/>
            <person name="LaButti K."/>
            <person name="Andreopoulos B."/>
            <person name="Lipzen A."/>
            <person name="Chen C."/>
            <person name="Yan M."/>
            <person name="Daum C."/>
            <person name="Ng V."/>
            <person name="Clum A."/>
            <person name="Steindorff A."/>
            <person name="Ohm R.A."/>
            <person name="Martin F."/>
            <person name="Silar P."/>
            <person name="Natvig D.O."/>
            <person name="Lalanne C."/>
            <person name="Gautier V."/>
            <person name="Ament-Velasquez S.L."/>
            <person name="Kruys A."/>
            <person name="Hutchinson M.I."/>
            <person name="Powell A.J."/>
            <person name="Barry K."/>
            <person name="Miller A.N."/>
            <person name="Grigoriev I.V."/>
            <person name="Debuchy R."/>
            <person name="Gladieux P."/>
            <person name="Hiltunen Thoren M."/>
            <person name="Johannesson H."/>
        </authorList>
    </citation>
    <scope>NUCLEOTIDE SEQUENCE</scope>
    <source>
        <strain evidence="20">CBS 958.72</strain>
    </source>
</reference>
<evidence type="ECO:0000256" key="15">
    <source>
        <dbReference type="PROSITE-ProRule" id="PRU01356"/>
    </source>
</evidence>
<keyword evidence="5" id="KW-0964">Secreted</keyword>
<feature type="disulfide bond" evidence="15">
    <location>
        <begin position="43"/>
        <end position="50"/>
    </location>
</feature>
<dbReference type="PANTHER" id="PTHR37928">
    <property type="entry name" value="CFEM DOMAIN PROTEIN (AFU_ORTHOLOGUE AFUA_6G14090)"/>
    <property type="match status" value="1"/>
</dbReference>
<feature type="chain" id="PRO_5041918748" description="CFEM domain-containing protein" evidence="18">
    <location>
        <begin position="19"/>
        <end position="178"/>
    </location>
</feature>
<dbReference type="InterPro" id="IPR051735">
    <property type="entry name" value="CFEM_domain"/>
</dbReference>
<evidence type="ECO:0000256" key="6">
    <source>
        <dbReference type="ARBA" id="ARBA00022617"/>
    </source>
</evidence>
<dbReference type="AlphaFoldDB" id="A0AAE0KBF5"/>
<dbReference type="GO" id="GO:0098552">
    <property type="term" value="C:side of membrane"/>
    <property type="evidence" value="ECO:0007669"/>
    <property type="project" value="UniProtKB-KW"/>
</dbReference>
<keyword evidence="8 15" id="KW-0479">Metal-binding</keyword>
<dbReference type="Pfam" id="PF05730">
    <property type="entry name" value="CFEM"/>
    <property type="match status" value="1"/>
</dbReference>
<comment type="caution">
    <text evidence="20">The sequence shown here is derived from an EMBL/GenBank/DDBJ whole genome shotgun (WGS) entry which is preliminary data.</text>
</comment>
<feature type="signal peptide" evidence="18">
    <location>
        <begin position="1"/>
        <end position="18"/>
    </location>
</feature>
<feature type="binding site" description="axial binding residue" evidence="15">
    <location>
        <position position="47"/>
    </location>
    <ligand>
        <name>heme</name>
        <dbReference type="ChEBI" id="CHEBI:30413"/>
    </ligand>
    <ligandPart>
        <name>Fe</name>
        <dbReference type="ChEBI" id="CHEBI:18248"/>
    </ligandPart>
</feature>
<keyword evidence="7" id="KW-0336">GPI-anchor</keyword>
<feature type="region of interest" description="Disordered" evidence="16">
    <location>
        <begin position="101"/>
        <end position="151"/>
    </location>
</feature>
<dbReference type="Proteomes" id="UP001287356">
    <property type="component" value="Unassembled WGS sequence"/>
</dbReference>
<evidence type="ECO:0000259" key="19">
    <source>
        <dbReference type="PROSITE" id="PS52012"/>
    </source>
</evidence>
<evidence type="ECO:0000313" key="21">
    <source>
        <dbReference type="Proteomes" id="UP001287356"/>
    </source>
</evidence>
<evidence type="ECO:0000256" key="4">
    <source>
        <dbReference type="ARBA" id="ARBA00022475"/>
    </source>
</evidence>
<keyword evidence="17" id="KW-1133">Transmembrane helix</keyword>
<keyword evidence="13" id="KW-0325">Glycoprotein</keyword>
<name>A0AAE0KBF5_9PEZI</name>
<feature type="transmembrane region" description="Helical" evidence="17">
    <location>
        <begin position="157"/>
        <end position="177"/>
    </location>
</feature>
<dbReference type="PANTHER" id="PTHR37928:SF2">
    <property type="entry name" value="GPI ANCHORED CFEM DOMAIN PROTEIN (AFU_ORTHOLOGUE AFUA_6G10580)"/>
    <property type="match status" value="1"/>
</dbReference>
<dbReference type="PROSITE" id="PS52012">
    <property type="entry name" value="CFEM"/>
    <property type="match status" value="1"/>
</dbReference>
<dbReference type="InterPro" id="IPR008427">
    <property type="entry name" value="Extracellular_membr_CFEM_dom"/>
</dbReference>
<keyword evidence="10 15" id="KW-0408">Iron</keyword>
<evidence type="ECO:0000256" key="18">
    <source>
        <dbReference type="SAM" id="SignalP"/>
    </source>
</evidence>
<evidence type="ECO:0000256" key="14">
    <source>
        <dbReference type="ARBA" id="ARBA00023288"/>
    </source>
</evidence>
<evidence type="ECO:0000256" key="10">
    <source>
        <dbReference type="ARBA" id="ARBA00023004"/>
    </source>
</evidence>
<evidence type="ECO:0000256" key="16">
    <source>
        <dbReference type="SAM" id="MobiDB-lite"/>
    </source>
</evidence>
<keyword evidence="14" id="KW-0449">Lipoprotein</keyword>
<evidence type="ECO:0000256" key="8">
    <source>
        <dbReference type="ARBA" id="ARBA00022723"/>
    </source>
</evidence>
<sequence length="178" mass="17309">MKCSVAALVAAVAGVAMAQTLADFIPECAVKCLTDGVAAATKCKPDDLDCLCIADNYRATYNSAVSCVLAACGNDVSIGEVLPAAAHMCEVVVAAQTSLSSSSSSTTTKPATTAPPAATTTSSSPQTTVAPSTTAAPASNNSTATTSAPTTTTSSGAARLFAAVAAVPVALAAGALYL</sequence>
<comment type="similarity">
    <text evidence="3">Belongs to the RBT5 family.</text>
</comment>
<keyword evidence="6 15" id="KW-0349">Heme</keyword>
<evidence type="ECO:0000256" key="12">
    <source>
        <dbReference type="ARBA" id="ARBA00023157"/>
    </source>
</evidence>
<organism evidence="20 21">
    <name type="scientific">Lasiosphaeria ovina</name>
    <dbReference type="NCBI Taxonomy" id="92902"/>
    <lineage>
        <taxon>Eukaryota</taxon>
        <taxon>Fungi</taxon>
        <taxon>Dikarya</taxon>
        <taxon>Ascomycota</taxon>
        <taxon>Pezizomycotina</taxon>
        <taxon>Sordariomycetes</taxon>
        <taxon>Sordariomycetidae</taxon>
        <taxon>Sordariales</taxon>
        <taxon>Lasiosphaeriaceae</taxon>
        <taxon>Lasiosphaeria</taxon>
    </lineage>
</organism>
<dbReference type="GO" id="GO:0005886">
    <property type="term" value="C:plasma membrane"/>
    <property type="evidence" value="ECO:0007669"/>
    <property type="project" value="UniProtKB-SubCell"/>
</dbReference>
<proteinExistence type="inferred from homology"/>
<evidence type="ECO:0000256" key="7">
    <source>
        <dbReference type="ARBA" id="ARBA00022622"/>
    </source>
</evidence>
<protein>
    <recommendedName>
        <fullName evidence="19">CFEM domain-containing protein</fullName>
    </recommendedName>
</protein>
<keyword evidence="21" id="KW-1185">Reference proteome</keyword>
<gene>
    <name evidence="20" type="ORF">B0T24DRAFT_248868</name>
</gene>
<feature type="domain" description="CFEM" evidence="19">
    <location>
        <begin position="1"/>
        <end position="114"/>
    </location>
</feature>
<reference evidence="20" key="2">
    <citation type="submission" date="2023-06" db="EMBL/GenBank/DDBJ databases">
        <authorList>
            <consortium name="Lawrence Berkeley National Laboratory"/>
            <person name="Haridas S."/>
            <person name="Hensen N."/>
            <person name="Bonometti L."/>
            <person name="Westerberg I."/>
            <person name="Brannstrom I.O."/>
            <person name="Guillou S."/>
            <person name="Cros-Aarteil S."/>
            <person name="Calhoun S."/>
            <person name="Kuo A."/>
            <person name="Mondo S."/>
            <person name="Pangilinan J."/>
            <person name="Riley R."/>
            <person name="Labutti K."/>
            <person name="Andreopoulos B."/>
            <person name="Lipzen A."/>
            <person name="Chen C."/>
            <person name="Yanf M."/>
            <person name="Daum C."/>
            <person name="Ng V."/>
            <person name="Clum A."/>
            <person name="Steindorff A."/>
            <person name="Ohm R."/>
            <person name="Martin F."/>
            <person name="Silar P."/>
            <person name="Natvig D."/>
            <person name="Lalanne C."/>
            <person name="Gautier V."/>
            <person name="Ament-Velasquez S.L."/>
            <person name="Kruys A."/>
            <person name="Hutchinson M.I."/>
            <person name="Powell A.J."/>
            <person name="Barry K."/>
            <person name="Miller A.N."/>
            <person name="Grigoriev I.V."/>
            <person name="Debuchy R."/>
            <person name="Gladieux P."/>
            <person name="Thoren M.H."/>
            <person name="Johannesson H."/>
        </authorList>
    </citation>
    <scope>NUCLEOTIDE SEQUENCE</scope>
    <source>
        <strain evidence="20">CBS 958.72</strain>
    </source>
</reference>
<evidence type="ECO:0000256" key="2">
    <source>
        <dbReference type="ARBA" id="ARBA00004613"/>
    </source>
</evidence>
<evidence type="ECO:0000256" key="11">
    <source>
        <dbReference type="ARBA" id="ARBA00023136"/>
    </source>
</evidence>
<keyword evidence="11 17" id="KW-0472">Membrane</keyword>
<evidence type="ECO:0000256" key="17">
    <source>
        <dbReference type="SAM" id="Phobius"/>
    </source>
</evidence>
<dbReference type="GO" id="GO:0005576">
    <property type="term" value="C:extracellular region"/>
    <property type="evidence" value="ECO:0007669"/>
    <property type="project" value="UniProtKB-SubCell"/>
</dbReference>
<keyword evidence="4" id="KW-1003">Cell membrane</keyword>
<evidence type="ECO:0000256" key="3">
    <source>
        <dbReference type="ARBA" id="ARBA00010031"/>
    </source>
</evidence>
<evidence type="ECO:0000256" key="1">
    <source>
        <dbReference type="ARBA" id="ARBA00004609"/>
    </source>
</evidence>
<accession>A0AAE0KBF5</accession>
<evidence type="ECO:0000256" key="5">
    <source>
        <dbReference type="ARBA" id="ARBA00022525"/>
    </source>
</evidence>
<dbReference type="EMBL" id="JAULSN010000004">
    <property type="protein sequence ID" value="KAK3372992.1"/>
    <property type="molecule type" value="Genomic_DNA"/>
</dbReference>
<keyword evidence="12 15" id="KW-1015">Disulfide bond</keyword>
<keyword evidence="17" id="KW-0812">Transmembrane</keyword>
<evidence type="ECO:0000256" key="9">
    <source>
        <dbReference type="ARBA" id="ARBA00022729"/>
    </source>
</evidence>
<comment type="subcellular location">
    <subcellularLocation>
        <location evidence="1">Cell membrane</location>
        <topology evidence="1">Lipid-anchor</topology>
        <topology evidence="1">GPI-anchor</topology>
    </subcellularLocation>
    <subcellularLocation>
        <location evidence="2">Secreted</location>
    </subcellularLocation>
</comment>
<dbReference type="GO" id="GO:0046872">
    <property type="term" value="F:metal ion binding"/>
    <property type="evidence" value="ECO:0007669"/>
    <property type="project" value="UniProtKB-UniRule"/>
</dbReference>
<keyword evidence="9 18" id="KW-0732">Signal</keyword>